<evidence type="ECO:0000256" key="2">
    <source>
        <dbReference type="ARBA" id="ARBA00023125"/>
    </source>
</evidence>
<protein>
    <submittedName>
        <fullName evidence="6">DNA-binding MurR/RpiR family transcriptional regulator</fullName>
    </submittedName>
</protein>
<accession>A0ABS4WZC3</accession>
<evidence type="ECO:0000313" key="7">
    <source>
        <dbReference type="Proteomes" id="UP001519290"/>
    </source>
</evidence>
<dbReference type="InterPro" id="IPR035472">
    <property type="entry name" value="RpiR-like_SIS"/>
</dbReference>
<dbReference type="InterPro" id="IPR000281">
    <property type="entry name" value="HTH_RpiR"/>
</dbReference>
<evidence type="ECO:0000256" key="1">
    <source>
        <dbReference type="ARBA" id="ARBA00023015"/>
    </source>
</evidence>
<keyword evidence="7" id="KW-1185">Reference proteome</keyword>
<dbReference type="RefSeq" id="WP_209900813.1">
    <property type="nucleotide sequence ID" value="NZ_BAAAJW010000002.1"/>
</dbReference>
<dbReference type="Pfam" id="PF01418">
    <property type="entry name" value="HTH_6"/>
    <property type="match status" value="1"/>
</dbReference>
<dbReference type="Pfam" id="PF01380">
    <property type="entry name" value="SIS"/>
    <property type="match status" value="1"/>
</dbReference>
<evidence type="ECO:0000259" key="4">
    <source>
        <dbReference type="PROSITE" id="PS51071"/>
    </source>
</evidence>
<feature type="domain" description="SIS" evidence="5">
    <location>
        <begin position="126"/>
        <end position="266"/>
    </location>
</feature>
<dbReference type="InterPro" id="IPR036388">
    <property type="entry name" value="WH-like_DNA-bd_sf"/>
</dbReference>
<dbReference type="PROSITE" id="PS51071">
    <property type="entry name" value="HTH_RPIR"/>
    <property type="match status" value="1"/>
</dbReference>
<evidence type="ECO:0000313" key="6">
    <source>
        <dbReference type="EMBL" id="MBP2381560.1"/>
    </source>
</evidence>
<dbReference type="InterPro" id="IPR009057">
    <property type="entry name" value="Homeodomain-like_sf"/>
</dbReference>
<keyword evidence="1" id="KW-0805">Transcription regulation</keyword>
<organism evidence="6 7">
    <name type="scientific">Brachybacterium sacelli</name>
    <dbReference type="NCBI Taxonomy" id="173364"/>
    <lineage>
        <taxon>Bacteria</taxon>
        <taxon>Bacillati</taxon>
        <taxon>Actinomycetota</taxon>
        <taxon>Actinomycetes</taxon>
        <taxon>Micrococcales</taxon>
        <taxon>Dermabacteraceae</taxon>
        <taxon>Brachybacterium</taxon>
    </lineage>
</organism>
<dbReference type="Gene3D" id="3.40.50.10490">
    <property type="entry name" value="Glucose-6-phosphate isomerase like protein, domain 1"/>
    <property type="match status" value="1"/>
</dbReference>
<reference evidence="6 7" key="1">
    <citation type="submission" date="2021-03" db="EMBL/GenBank/DDBJ databases">
        <title>Sequencing the genomes of 1000 actinobacteria strains.</title>
        <authorList>
            <person name="Klenk H.-P."/>
        </authorList>
    </citation>
    <scope>NUCLEOTIDE SEQUENCE [LARGE SCALE GENOMIC DNA]</scope>
    <source>
        <strain evidence="6 7">DSM 14566</strain>
    </source>
</reference>
<dbReference type="Gene3D" id="1.10.10.10">
    <property type="entry name" value="Winged helix-like DNA-binding domain superfamily/Winged helix DNA-binding domain"/>
    <property type="match status" value="1"/>
</dbReference>
<dbReference type="InterPro" id="IPR001347">
    <property type="entry name" value="SIS_dom"/>
</dbReference>
<evidence type="ECO:0000259" key="5">
    <source>
        <dbReference type="PROSITE" id="PS51464"/>
    </source>
</evidence>
<dbReference type="PANTHER" id="PTHR30514:SF1">
    <property type="entry name" value="HTH-TYPE TRANSCRIPTIONAL REGULATOR HEXR-RELATED"/>
    <property type="match status" value="1"/>
</dbReference>
<dbReference type="InterPro" id="IPR046348">
    <property type="entry name" value="SIS_dom_sf"/>
</dbReference>
<dbReference type="SUPFAM" id="SSF46689">
    <property type="entry name" value="Homeodomain-like"/>
    <property type="match status" value="1"/>
</dbReference>
<keyword evidence="2 6" id="KW-0238">DNA-binding</keyword>
<dbReference type="InterPro" id="IPR047640">
    <property type="entry name" value="RpiR-like"/>
</dbReference>
<sequence>MSIQTSIQAKLESYPPSMQRVASAILAHPHTVLQSTISELARECSTSETSVVRFCRSIGFSGFAPFKLELAAELATETAQFGPSEHGADISAEDSLAEAVVKVARSEVLGIQETMAQLDIDAIERIADRIRSCGKVLLFGVGASGAAPRDFAQKLLRIGVTALDFTDAHDALVSAALLGQDDVAVVFSHSGTTREAVAVLRAARNAGALTIAVTNAADPPLAAHAEEVLPTAVRETTFRSGAMASRIAQLTVVDYLFVGIARKDFDATVEALRTTYDTVSALRDDR</sequence>
<dbReference type="Proteomes" id="UP001519290">
    <property type="component" value="Unassembled WGS sequence"/>
</dbReference>
<dbReference type="GO" id="GO:0003677">
    <property type="term" value="F:DNA binding"/>
    <property type="evidence" value="ECO:0007669"/>
    <property type="project" value="UniProtKB-KW"/>
</dbReference>
<proteinExistence type="predicted"/>
<dbReference type="PROSITE" id="PS51464">
    <property type="entry name" value="SIS"/>
    <property type="match status" value="1"/>
</dbReference>
<feature type="domain" description="HTH rpiR-type" evidence="4">
    <location>
        <begin position="1"/>
        <end position="77"/>
    </location>
</feature>
<name>A0ABS4WZC3_9MICO</name>
<comment type="caution">
    <text evidence="6">The sequence shown here is derived from an EMBL/GenBank/DDBJ whole genome shotgun (WGS) entry which is preliminary data.</text>
</comment>
<dbReference type="EMBL" id="JAGIOD010000001">
    <property type="protein sequence ID" value="MBP2381560.1"/>
    <property type="molecule type" value="Genomic_DNA"/>
</dbReference>
<evidence type="ECO:0000256" key="3">
    <source>
        <dbReference type="ARBA" id="ARBA00023163"/>
    </source>
</evidence>
<dbReference type="CDD" id="cd05013">
    <property type="entry name" value="SIS_RpiR"/>
    <property type="match status" value="1"/>
</dbReference>
<dbReference type="PANTHER" id="PTHR30514">
    <property type="entry name" value="GLUCOKINASE"/>
    <property type="match status" value="1"/>
</dbReference>
<keyword evidence="3" id="KW-0804">Transcription</keyword>
<gene>
    <name evidence="6" type="ORF">JOF43_001517</name>
</gene>
<dbReference type="SUPFAM" id="SSF53697">
    <property type="entry name" value="SIS domain"/>
    <property type="match status" value="1"/>
</dbReference>